<dbReference type="GO" id="GO:0006281">
    <property type="term" value="P:DNA repair"/>
    <property type="evidence" value="ECO:0007669"/>
    <property type="project" value="TreeGrafter"/>
</dbReference>
<dbReference type="Gene3D" id="3.40.50.1000">
    <property type="entry name" value="HAD superfamily/HAD-like"/>
    <property type="match status" value="1"/>
</dbReference>
<proteinExistence type="predicted"/>
<dbReference type="GO" id="GO:0008967">
    <property type="term" value="F:phosphoglycolate phosphatase activity"/>
    <property type="evidence" value="ECO:0007669"/>
    <property type="project" value="TreeGrafter"/>
</dbReference>
<dbReference type="HOGENOM" id="CLU_1065007_0_0_3"/>
<dbReference type="InterPro" id="IPR006439">
    <property type="entry name" value="HAD-SF_hydro_IA"/>
</dbReference>
<dbReference type="NCBIfam" id="TIGR01548">
    <property type="entry name" value="HAD-SF-IA-hyp1"/>
    <property type="match status" value="1"/>
</dbReference>
<dbReference type="OrthoDB" id="480475at2"/>
<keyword evidence="1" id="KW-0378">Hydrolase</keyword>
<dbReference type="EMBL" id="CP001344">
    <property type="protein sequence ID" value="ACL42858.1"/>
    <property type="molecule type" value="Genomic_DNA"/>
</dbReference>
<dbReference type="InterPro" id="IPR050155">
    <property type="entry name" value="HAD-like_hydrolase_sf"/>
</dbReference>
<dbReference type="STRING" id="395961.Cyan7425_0466"/>
<sequence>METGIEVGIPAELTSAGLTVSGRPPAVAVFDIDGVVRDVAGSYIRALADTVEHFTAAAFRPTLEQVDALKAEGLWNNDWEAAQELIYRYFEAQGQSRTQIGLNYDELVDFFQLRYRGVNWSGYIQDEPLLLSATYLADLTAAQIPWGFFSGATRGSATFVLEQRLGLKAPVLVAMEDAPGKPDPTGLIATVEQLVGPRALTTRIPIFYVGDTVADMQTVQRAAQVNSAYTWLGIGVVPPHVQSRQDYAQQLSRSGAIAVFDRAEELTPEQILKLIQVHVG</sequence>
<protein>
    <submittedName>
        <fullName evidence="1">HAD superfamily (Subfamily IA) hydrolase, TIGR01548</fullName>
    </submittedName>
</protein>
<evidence type="ECO:0000313" key="1">
    <source>
        <dbReference type="EMBL" id="ACL42858.1"/>
    </source>
</evidence>
<dbReference type="SUPFAM" id="SSF56784">
    <property type="entry name" value="HAD-like"/>
    <property type="match status" value="1"/>
</dbReference>
<name>B8HTT8_CYAP4</name>
<dbReference type="Pfam" id="PF00702">
    <property type="entry name" value="Hydrolase"/>
    <property type="match status" value="1"/>
</dbReference>
<dbReference type="InterPro" id="IPR023214">
    <property type="entry name" value="HAD_sf"/>
</dbReference>
<reference evidence="1" key="1">
    <citation type="submission" date="2009-01" db="EMBL/GenBank/DDBJ databases">
        <title>Complete sequence of chromosome Cyanothece sp. PCC 7425.</title>
        <authorList>
            <consortium name="US DOE Joint Genome Institute"/>
            <person name="Lucas S."/>
            <person name="Copeland A."/>
            <person name="Lapidus A."/>
            <person name="Glavina del Rio T."/>
            <person name="Dalin E."/>
            <person name="Tice H."/>
            <person name="Bruce D."/>
            <person name="Goodwin L."/>
            <person name="Pitluck S."/>
            <person name="Sims D."/>
            <person name="Meineke L."/>
            <person name="Brettin T."/>
            <person name="Detter J.C."/>
            <person name="Han C."/>
            <person name="Larimer F."/>
            <person name="Land M."/>
            <person name="Hauser L."/>
            <person name="Kyrpides N."/>
            <person name="Ovchinnikova G."/>
            <person name="Liberton M."/>
            <person name="Stoeckel J."/>
            <person name="Banerjee A."/>
            <person name="Singh A."/>
            <person name="Page L."/>
            <person name="Sato H."/>
            <person name="Zhao L."/>
            <person name="Sherman L."/>
            <person name="Pakrasi H."/>
            <person name="Richardson P."/>
        </authorList>
    </citation>
    <scope>NUCLEOTIDE SEQUENCE</scope>
    <source>
        <strain evidence="1">PCC 7425</strain>
    </source>
</reference>
<dbReference type="InterPro" id="IPR036412">
    <property type="entry name" value="HAD-like_sf"/>
</dbReference>
<organism evidence="1">
    <name type="scientific">Cyanothece sp. (strain PCC 7425 / ATCC 29141)</name>
    <dbReference type="NCBI Taxonomy" id="395961"/>
    <lineage>
        <taxon>Bacteria</taxon>
        <taxon>Bacillati</taxon>
        <taxon>Cyanobacteriota</taxon>
        <taxon>Cyanophyceae</taxon>
        <taxon>Gomontiellales</taxon>
        <taxon>Cyanothecaceae</taxon>
        <taxon>Cyanothece</taxon>
    </lineage>
</organism>
<gene>
    <name evidence="1" type="ordered locus">Cyan7425_0466</name>
</gene>
<dbReference type="InterPro" id="IPR006438">
    <property type="entry name" value="HAD-SF_TIGR01548"/>
</dbReference>
<dbReference type="PANTHER" id="PTHR43434:SF1">
    <property type="entry name" value="PHOSPHOGLYCOLATE PHOSPHATASE"/>
    <property type="match status" value="1"/>
</dbReference>
<dbReference type="AlphaFoldDB" id="B8HTT8"/>
<dbReference type="eggNOG" id="COG0546">
    <property type="taxonomic scope" value="Bacteria"/>
</dbReference>
<dbReference type="NCBIfam" id="TIGR01549">
    <property type="entry name" value="HAD-SF-IA-v1"/>
    <property type="match status" value="1"/>
</dbReference>
<dbReference type="PANTHER" id="PTHR43434">
    <property type="entry name" value="PHOSPHOGLYCOLATE PHOSPHATASE"/>
    <property type="match status" value="1"/>
</dbReference>
<dbReference type="KEGG" id="cyn:Cyan7425_0466"/>
<accession>B8HTT8</accession>